<dbReference type="InParanoid" id="A0A3A9JYN0"/>
<feature type="compositionally biased region" description="Low complexity" evidence="2">
    <location>
        <begin position="375"/>
        <end position="388"/>
    </location>
</feature>
<feature type="region of interest" description="Disordered" evidence="2">
    <location>
        <begin position="375"/>
        <end position="398"/>
    </location>
</feature>
<proteinExistence type="predicted"/>
<organism evidence="5 8">
    <name type="scientific">Teichococcus wenyumeiae</name>
    <dbReference type="NCBI Taxonomy" id="2478470"/>
    <lineage>
        <taxon>Bacteria</taxon>
        <taxon>Pseudomonadati</taxon>
        <taxon>Pseudomonadota</taxon>
        <taxon>Alphaproteobacteria</taxon>
        <taxon>Acetobacterales</taxon>
        <taxon>Roseomonadaceae</taxon>
        <taxon>Roseomonas</taxon>
    </lineage>
</organism>
<dbReference type="PANTHER" id="PTHR47197">
    <property type="entry name" value="PROTEIN NIRF"/>
    <property type="match status" value="1"/>
</dbReference>
<evidence type="ECO:0000313" key="5">
    <source>
        <dbReference type="EMBL" id="RKK04209.1"/>
    </source>
</evidence>
<dbReference type="Gene3D" id="2.130.10.10">
    <property type="entry name" value="YVTN repeat-like/Quinoprotein amine dehydrogenase"/>
    <property type="match status" value="2"/>
</dbReference>
<dbReference type="Proteomes" id="UP000274097">
    <property type="component" value="Unassembled WGS sequence"/>
</dbReference>
<dbReference type="OrthoDB" id="145213at2"/>
<sequence>MRLPRGLVLPLLLATLAPGLALGQTTPAATPDTAAPAPAALAPAPNGLVYVLNSGEANILVLDAATREEVRRIPVLREVHHLALTPDGGTLMIGDSGANEMLFINPGTGEMVKREPLSNPYHLGFSPDGKHLVITSLRRDQVDLYGWDGQALALEARLRLPDMPSHIAFSPDSKLAYVTLQGNNLLTAIDLQTREPVWKLDVGPQPAGVIWHEGKLLVGIMGRDYVAVVNPETRQVDRRIKVGRGAHAIFPAPTRDGKPGLLYVTSRVDSRITVLDPATLDIVKVLDVPGGPDCVSFDPQGRLWVTQRWIGRVAVVDPETGTLENQPVGRSPHGVLFQPTAAPVPVAAGASASPALVPAPAAGGVGLVAPAAAAETPPAPVTEAAPAPSRRLFAPRTH</sequence>
<dbReference type="InterPro" id="IPR051200">
    <property type="entry name" value="Host-pathogen_enzymatic-act"/>
</dbReference>
<keyword evidence="1 3" id="KW-0732">Signal</keyword>
<evidence type="ECO:0000313" key="8">
    <source>
        <dbReference type="Proteomes" id="UP000278036"/>
    </source>
</evidence>
<dbReference type="InterPro" id="IPR011045">
    <property type="entry name" value="N2O_reductase_N"/>
</dbReference>
<feature type="chain" id="PRO_5017211539" evidence="3">
    <location>
        <begin position="24"/>
        <end position="398"/>
    </location>
</feature>
<evidence type="ECO:0000256" key="2">
    <source>
        <dbReference type="SAM" id="MobiDB-lite"/>
    </source>
</evidence>
<evidence type="ECO:0000256" key="1">
    <source>
        <dbReference type="ARBA" id="ARBA00022729"/>
    </source>
</evidence>
<dbReference type="Pfam" id="PF21783">
    <property type="entry name" value="YNCE"/>
    <property type="match status" value="1"/>
</dbReference>
<dbReference type="AlphaFoldDB" id="A0A3A9JYN0"/>
<accession>A0A3A9JYN0</accession>
<feature type="domain" description="YNCE-like beta-propeller" evidence="4">
    <location>
        <begin position="26"/>
        <end position="336"/>
    </location>
</feature>
<dbReference type="RefSeq" id="WP_120638286.1">
    <property type="nucleotide sequence ID" value="NZ_RAQU01000052.1"/>
</dbReference>
<dbReference type="EMBL" id="RAQU01000052">
    <property type="protein sequence ID" value="RKK04209.1"/>
    <property type="molecule type" value="Genomic_DNA"/>
</dbReference>
<reference evidence="5 8" key="1">
    <citation type="submission" date="2018-09" db="EMBL/GenBank/DDBJ databases">
        <title>Roseomonas sp. nov., isolated from feces of Tibetan antelopes in the Qinghai-Tibet plateau, China.</title>
        <authorList>
            <person name="Tian Z."/>
        </authorList>
    </citation>
    <scope>NUCLEOTIDE SEQUENCE [LARGE SCALE GENOMIC DNA]</scope>
    <source>
        <strain evidence="6 7">Z23</strain>
        <strain evidence="5 8">Z24</strain>
    </source>
</reference>
<protein>
    <submittedName>
        <fullName evidence="5">YncE family protein</fullName>
    </submittedName>
</protein>
<evidence type="ECO:0000256" key="3">
    <source>
        <dbReference type="SAM" id="SignalP"/>
    </source>
</evidence>
<feature type="signal peptide" evidence="3">
    <location>
        <begin position="1"/>
        <end position="23"/>
    </location>
</feature>
<dbReference type="Proteomes" id="UP000278036">
    <property type="component" value="Unassembled WGS sequence"/>
</dbReference>
<dbReference type="PANTHER" id="PTHR47197:SF3">
    <property type="entry name" value="DIHYDRO-HEME D1 DEHYDROGENASE"/>
    <property type="match status" value="1"/>
</dbReference>
<keyword evidence="7" id="KW-1185">Reference proteome</keyword>
<gene>
    <name evidence="5" type="ORF">D6Z83_10595</name>
    <name evidence="6" type="ORF">EBE87_21090</name>
</gene>
<name>A0A3A9JYN0_9PROT</name>
<dbReference type="InterPro" id="IPR048433">
    <property type="entry name" value="YNCE-like_beta-prop"/>
</dbReference>
<dbReference type="EMBL" id="RFLX01000022">
    <property type="protein sequence ID" value="RMI19243.1"/>
    <property type="molecule type" value="Genomic_DNA"/>
</dbReference>
<evidence type="ECO:0000313" key="6">
    <source>
        <dbReference type="EMBL" id="RMI19243.1"/>
    </source>
</evidence>
<comment type="caution">
    <text evidence="5">The sequence shown here is derived from an EMBL/GenBank/DDBJ whole genome shotgun (WGS) entry which is preliminary data.</text>
</comment>
<evidence type="ECO:0000259" key="4">
    <source>
        <dbReference type="Pfam" id="PF21783"/>
    </source>
</evidence>
<dbReference type="InterPro" id="IPR015943">
    <property type="entry name" value="WD40/YVTN_repeat-like_dom_sf"/>
</dbReference>
<dbReference type="SUPFAM" id="SSF50974">
    <property type="entry name" value="Nitrous oxide reductase, N-terminal domain"/>
    <property type="match status" value="1"/>
</dbReference>
<evidence type="ECO:0000313" key="7">
    <source>
        <dbReference type="Proteomes" id="UP000274097"/>
    </source>
</evidence>